<sequence>MPKIMLTKIKLTTVIFLGYLFFYISPPVYAAEGVGLVYQSTLLDIGGSGGGEFGERMCPSGQLMTGFDFYNQNTGGNLDGTALRGQCSQVSVVGNVATLTPAGTTPWGGPQSGTLYSGDCPANQAVVGVQADTTTWPVMGWFKLYCAPVTFNSSTNRLEIGAAPATPSTGIIGPNRNYPGTFYNRVVAPTGQAIAGFNGRSGAALDKVRFRAYSFVQASMTLNAVVENGSALPSDFDLIATDSAAIAVTFSSGDTKPMTPSSYSFTWAGSSDYELVSFSCANPLTVTNGNNYNCTYTFRLIAIDYGDAPDSAAGTGNDNYNTTKSDNGARHHEYNFDGDSQVDITLGTVWDTDDGTLHNISATKDDTTDIPNDEDGVTFNANMKPGDIETLTISTTLDSGSNLTNVNLYVWIDWNRNGNWNETGELMVNEVSITPNTANNYTITVPTTADLGYTYMRVRACSNTDCNTPVGEVMDGEVEDYRIFISDLNLDNTCDKLYVTESNDGGNNFTYSSVEPDQPFTFMFDPIKTNVNYHLMNGLAFDRITGKMYSTYIDGSHIALVMTDTSGTSFIPLGYIYADGNYSIDSTDGGGPLTINKGDRLPENIGGEFTANMGTISRDGQTYYIAMNRWDSLISIDLNERSYSIKKLPPAIIGTNPDGIRIGSDWAVSESDGLIYAVDLTGNGFVVASTIAAAKTEPTTPMLYRYDPNANTVTTINLNFNGAKAPNIWTGAVATDDLNHFYAFTIGGDHDTNGDGSYDLFNKVGMYRINMITGDASFVIPSDYTRVDFHDAAGCISSIDKGDAPSSYGEVGHRNDDVDVSGTPDSILGTKWDPDLYYFYSEDATGDNFTGEDDEEGVVMPADIIVATLTTLPITVTGNSGFLNIFVDLNGDGDFNDTGELVLNDYSVANGVNNVPITLNAAYTEGYNGDSFIRFRLCNAADSCDSPTGTVANGEVEDYMFNLINQIILNGKVFEDNGKGVATAHDGTQEGEERGLANFIVKAIYDDSTITDYVPNQLIQQTVTSGDGSYSFTIPVELADKQIKIQVVSQAPWVNISEVDITDASLNLVGKVVNSSITDSVLLVTPSAGDILNHLDFGKVTVPTLEPDNYTEGEPGVPVFFSHKFKVNTSGNVSFAINNITDTPSGYPWASMLYSDTNCDGELDTLTDTLITTTIPVSANATTEVCVIAKVMVPSNAALHSVYNHQISATMDFSDSTIVQTVNDTDTIKVNFSHAGELEIEKTVKNITQVGAIESRSNTAKPGDILEYKIHFINNGLGIINTINIFDTVPEHTLLSNPISCIPSTTQIPTTITSCNIITTDGSNISGYTGAIKWILTGSLAPAKNGYVTYQVTVK</sequence>
<feature type="domain" description="GEVED" evidence="1">
    <location>
        <begin position="883"/>
        <end position="962"/>
    </location>
</feature>
<proteinExistence type="predicted"/>
<evidence type="ECO:0000313" key="2">
    <source>
        <dbReference type="EMBL" id="SMY17380.1"/>
    </source>
</evidence>
<reference evidence="3" key="1">
    <citation type="submission" date="2017-06" db="EMBL/GenBank/DDBJ databases">
        <authorList>
            <person name="Rodrigo-Torres L."/>
            <person name="Arahal R. D."/>
            <person name="Lucena T."/>
        </authorList>
    </citation>
    <scope>NUCLEOTIDE SEQUENCE [LARGE SCALE GENOMIC DNA]</scope>
    <source>
        <strain evidence="3">type strain: CECT 9192</strain>
    </source>
</reference>
<feature type="domain" description="GEVED" evidence="1">
    <location>
        <begin position="407"/>
        <end position="483"/>
    </location>
</feature>
<name>A0A1Y6KYX8_9GAMM</name>
<dbReference type="RefSeq" id="WP_087821271.1">
    <property type="nucleotide sequence ID" value="NZ_FYAH01000005.1"/>
</dbReference>
<protein>
    <recommendedName>
        <fullName evidence="1">GEVED domain-containing protein</fullName>
    </recommendedName>
</protein>
<dbReference type="InterPro" id="IPR045474">
    <property type="entry name" value="GEVED"/>
</dbReference>
<dbReference type="EMBL" id="FYAH01000005">
    <property type="protein sequence ID" value="SMY17380.1"/>
    <property type="molecule type" value="Genomic_DNA"/>
</dbReference>
<accession>A0A1Y6KYX8</accession>
<dbReference type="Pfam" id="PF20009">
    <property type="entry name" value="GEVED"/>
    <property type="match status" value="2"/>
</dbReference>
<organism evidence="2 3">
    <name type="scientific">Photobacterium aquimaris</name>
    <dbReference type="NCBI Taxonomy" id="512643"/>
    <lineage>
        <taxon>Bacteria</taxon>
        <taxon>Pseudomonadati</taxon>
        <taxon>Pseudomonadota</taxon>
        <taxon>Gammaproteobacteria</taxon>
        <taxon>Vibrionales</taxon>
        <taxon>Vibrionaceae</taxon>
        <taxon>Photobacterium</taxon>
    </lineage>
</organism>
<dbReference type="Proteomes" id="UP000196485">
    <property type="component" value="Unassembled WGS sequence"/>
</dbReference>
<keyword evidence="3" id="KW-1185">Reference proteome</keyword>
<evidence type="ECO:0000259" key="1">
    <source>
        <dbReference type="Pfam" id="PF20009"/>
    </source>
</evidence>
<gene>
    <name evidence="2" type="ORF">PAQU9191_02686</name>
</gene>
<evidence type="ECO:0000313" key="3">
    <source>
        <dbReference type="Proteomes" id="UP000196485"/>
    </source>
</evidence>